<dbReference type="InterPro" id="IPR038696">
    <property type="entry name" value="IalB_sf"/>
</dbReference>
<evidence type="ECO:0000313" key="1">
    <source>
        <dbReference type="EMBL" id="MFC6790128.1"/>
    </source>
</evidence>
<accession>A0ABW2BI72</accession>
<protein>
    <recommendedName>
        <fullName evidence="3">Invasion associated locus B family protein</fullName>
    </recommendedName>
</protein>
<dbReference type="Gene3D" id="2.60.40.1880">
    <property type="entry name" value="Invasion associated locus B (IalB) protein"/>
    <property type="match status" value="1"/>
</dbReference>
<reference evidence="2" key="1">
    <citation type="journal article" date="2019" name="Int. J. Syst. Evol. Microbiol.">
        <title>The Global Catalogue of Microorganisms (GCM) 10K type strain sequencing project: providing services to taxonomists for standard genome sequencing and annotation.</title>
        <authorList>
            <consortium name="The Broad Institute Genomics Platform"/>
            <consortium name="The Broad Institute Genome Sequencing Center for Infectious Disease"/>
            <person name="Wu L."/>
            <person name="Ma J."/>
        </authorList>
    </citation>
    <scope>NUCLEOTIDE SEQUENCE [LARGE SCALE GENOMIC DNA]</scope>
    <source>
        <strain evidence="2">CCUG 48316</strain>
    </source>
</reference>
<dbReference type="EMBL" id="JBHSWN010000001">
    <property type="protein sequence ID" value="MFC6790128.1"/>
    <property type="molecule type" value="Genomic_DNA"/>
</dbReference>
<sequence>MAQTVVATPAIDTSIFKDGAVEDKNFKFQDWAANCRQIVKIKKRVCNLLSNAVDYRGNLGGSVVIASTDTGIPAMMITLPHDLAQEKPIAVRASSIGKVDGKVVKVEFETTTRPMICDTSCKYMFPLDSRLVFILNAGETVSIASPAPEGPKGKLRNDRPGQLVKFLTISGRGFAEALTESTKVW</sequence>
<name>A0ABW2BI72_9HYPH</name>
<keyword evidence="2" id="KW-1185">Reference proteome</keyword>
<proteinExistence type="predicted"/>
<gene>
    <name evidence="1" type="ORF">ACFQE0_11175</name>
</gene>
<evidence type="ECO:0008006" key="3">
    <source>
        <dbReference type="Google" id="ProtNLM"/>
    </source>
</evidence>
<comment type="caution">
    <text evidence="1">The sequence shown here is derived from an EMBL/GenBank/DDBJ whole genome shotgun (WGS) entry which is preliminary data.</text>
</comment>
<evidence type="ECO:0000313" key="2">
    <source>
        <dbReference type="Proteomes" id="UP001596292"/>
    </source>
</evidence>
<dbReference type="Proteomes" id="UP001596292">
    <property type="component" value="Unassembled WGS sequence"/>
</dbReference>
<organism evidence="1 2">
    <name type="scientific">Methylobacterium komagatae</name>
    <dbReference type="NCBI Taxonomy" id="374425"/>
    <lineage>
        <taxon>Bacteria</taxon>
        <taxon>Pseudomonadati</taxon>
        <taxon>Pseudomonadota</taxon>
        <taxon>Alphaproteobacteria</taxon>
        <taxon>Hyphomicrobiales</taxon>
        <taxon>Methylobacteriaceae</taxon>
        <taxon>Methylobacterium</taxon>
    </lineage>
</organism>